<dbReference type="EMBL" id="CP104067">
    <property type="protein sequence ID" value="WAH42103.1"/>
    <property type="molecule type" value="Genomic_DNA"/>
</dbReference>
<name>A0ABY6ZGV4_9BACL</name>
<keyword evidence="2" id="KW-0378">Hydrolase</keyword>
<dbReference type="Pfam" id="PF02626">
    <property type="entry name" value="CT_A_B"/>
    <property type="match status" value="1"/>
</dbReference>
<dbReference type="InterPro" id="IPR003778">
    <property type="entry name" value="CT_A_B"/>
</dbReference>
<evidence type="ECO:0000256" key="1">
    <source>
        <dbReference type="ARBA" id="ARBA00022741"/>
    </source>
</evidence>
<dbReference type="PANTHER" id="PTHR43309:SF5">
    <property type="entry name" value="5-OXOPROLINASE SUBUNIT C"/>
    <property type="match status" value="1"/>
</dbReference>
<sequence>MRVLKAGAHTSIQDTGRFGYQKYGVIASGAMDPFALRTANLLVGNDEDEAGLEVTLQGPTLEMQKDVWISICGADLSAQLDGQPIPQWRPVFARKGATLHFGRPRAGCRAYVAVAGGFDVPLVLGSKSTYLRAGIGGHCGRALQSGDELPIGEIKTPVQKRMQRFVEALSDGTFATTGWCVSPSLFPAYSDAPVVRVVRGPEYHLFTSSSQRAFASNQYIVNPQSDRMGYRLDGPSLSLVEPRQLISSAVTWGTVQVPADGKPIVLMADRQTTGGYPRIAQVITADIPVLAQLKPGAKVGFTETTVGEAQSILGTRQKEFLMLKMAIEDSWER</sequence>
<protein>
    <submittedName>
        <fullName evidence="5">Biotin-dependent carboxyltransferase family protein</fullName>
    </submittedName>
</protein>
<evidence type="ECO:0000256" key="2">
    <source>
        <dbReference type="ARBA" id="ARBA00022801"/>
    </source>
</evidence>
<dbReference type="InterPro" id="IPR029000">
    <property type="entry name" value="Cyclophilin-like_dom_sf"/>
</dbReference>
<keyword evidence="1" id="KW-0547">Nucleotide-binding</keyword>
<gene>
    <name evidence="5" type="ORF">NZD89_00865</name>
</gene>
<dbReference type="SMART" id="SM00797">
    <property type="entry name" value="AHS2"/>
    <property type="match status" value="1"/>
</dbReference>
<evidence type="ECO:0000259" key="4">
    <source>
        <dbReference type="SMART" id="SM00797"/>
    </source>
</evidence>
<proteinExistence type="predicted"/>
<keyword evidence="3" id="KW-0067">ATP-binding</keyword>
<dbReference type="SUPFAM" id="SSF50891">
    <property type="entry name" value="Cyclophilin-like"/>
    <property type="match status" value="1"/>
</dbReference>
<feature type="domain" description="Carboxyltransferase" evidence="4">
    <location>
        <begin position="22"/>
        <end position="319"/>
    </location>
</feature>
<dbReference type="Gene3D" id="2.40.100.10">
    <property type="entry name" value="Cyclophilin-like"/>
    <property type="match status" value="1"/>
</dbReference>
<accession>A0ABY6ZGV4</accession>
<evidence type="ECO:0000313" key="6">
    <source>
        <dbReference type="Proteomes" id="UP001164761"/>
    </source>
</evidence>
<dbReference type="InterPro" id="IPR052708">
    <property type="entry name" value="PxpC"/>
</dbReference>
<organism evidence="5 6">
    <name type="scientific">Alicyclobacillus fastidiosus</name>
    <dbReference type="NCBI Taxonomy" id="392011"/>
    <lineage>
        <taxon>Bacteria</taxon>
        <taxon>Bacillati</taxon>
        <taxon>Bacillota</taxon>
        <taxon>Bacilli</taxon>
        <taxon>Bacillales</taxon>
        <taxon>Alicyclobacillaceae</taxon>
        <taxon>Alicyclobacillus</taxon>
    </lineage>
</organism>
<evidence type="ECO:0000313" key="5">
    <source>
        <dbReference type="EMBL" id="WAH42103.1"/>
    </source>
</evidence>
<dbReference type="RefSeq" id="WP_268005997.1">
    <property type="nucleotide sequence ID" value="NZ_BSUT01000001.1"/>
</dbReference>
<reference evidence="5" key="1">
    <citation type="submission" date="2022-08" db="EMBL/GenBank/DDBJ databases">
        <title>Alicyclobacillus fastidiosus DSM 17978, complete genome.</title>
        <authorList>
            <person name="Wang Q."/>
            <person name="Cai R."/>
            <person name="Wang Z."/>
        </authorList>
    </citation>
    <scope>NUCLEOTIDE SEQUENCE</scope>
    <source>
        <strain evidence="5">DSM 17978</strain>
    </source>
</reference>
<keyword evidence="6" id="KW-1185">Reference proteome</keyword>
<evidence type="ECO:0000256" key="3">
    <source>
        <dbReference type="ARBA" id="ARBA00022840"/>
    </source>
</evidence>
<dbReference type="Proteomes" id="UP001164761">
    <property type="component" value="Chromosome"/>
</dbReference>
<dbReference type="PANTHER" id="PTHR43309">
    <property type="entry name" value="5-OXOPROLINASE SUBUNIT C"/>
    <property type="match status" value="1"/>
</dbReference>
<dbReference type="NCBIfam" id="TIGR00724">
    <property type="entry name" value="urea_amlyse_rel"/>
    <property type="match status" value="1"/>
</dbReference>